<accession>A0ABV9DP15</accession>
<reference evidence="3" key="1">
    <citation type="journal article" date="2019" name="Int. J. Syst. Evol. Microbiol.">
        <title>The Global Catalogue of Microorganisms (GCM) 10K type strain sequencing project: providing services to taxonomists for standard genome sequencing and annotation.</title>
        <authorList>
            <consortium name="The Broad Institute Genomics Platform"/>
            <consortium name="The Broad Institute Genome Sequencing Center for Infectious Disease"/>
            <person name="Wu L."/>
            <person name="Ma J."/>
        </authorList>
    </citation>
    <scope>NUCLEOTIDE SEQUENCE [LARGE SCALE GENOMIC DNA]</scope>
    <source>
        <strain evidence="3">XZYJ18</strain>
    </source>
</reference>
<sequence length="163" mass="17035">MLPTFKRAFRRSAVFLSLFAAALALAAPPASAHTVEDAVRAPAGCSWLTGGYDTLHSSPVTTSSGAVYGRVYLLWSGTYQQNCVITLKPEGSPFHGTATWTQAELFIQPNGRYYEQGDYGHYASTRAATAGLCVAYAGTIRSAPGSSGGTVATGGRSSWGNCG</sequence>
<evidence type="ECO:0000313" key="2">
    <source>
        <dbReference type="EMBL" id="MFC4560501.1"/>
    </source>
</evidence>
<feature type="chain" id="PRO_5047067669" description="Spore-associated protein A" evidence="1">
    <location>
        <begin position="27"/>
        <end position="163"/>
    </location>
</feature>
<gene>
    <name evidence="2" type="ORF">ACFO4E_01390</name>
</gene>
<dbReference type="Proteomes" id="UP001595923">
    <property type="component" value="Unassembled WGS sequence"/>
</dbReference>
<feature type="signal peptide" evidence="1">
    <location>
        <begin position="1"/>
        <end position="26"/>
    </location>
</feature>
<dbReference type="RefSeq" id="WP_378570674.1">
    <property type="nucleotide sequence ID" value="NZ_JBHSFQ010000001.1"/>
</dbReference>
<evidence type="ECO:0008006" key="4">
    <source>
        <dbReference type="Google" id="ProtNLM"/>
    </source>
</evidence>
<evidence type="ECO:0000313" key="3">
    <source>
        <dbReference type="Proteomes" id="UP001595923"/>
    </source>
</evidence>
<proteinExistence type="predicted"/>
<evidence type="ECO:0000256" key="1">
    <source>
        <dbReference type="SAM" id="SignalP"/>
    </source>
</evidence>
<dbReference type="EMBL" id="JBHSFQ010000001">
    <property type="protein sequence ID" value="MFC4560501.1"/>
    <property type="molecule type" value="Genomic_DNA"/>
</dbReference>
<organism evidence="2 3">
    <name type="scientific">Nocardiopsis mangrovi</name>
    <dbReference type="NCBI Taxonomy" id="1179818"/>
    <lineage>
        <taxon>Bacteria</taxon>
        <taxon>Bacillati</taxon>
        <taxon>Actinomycetota</taxon>
        <taxon>Actinomycetes</taxon>
        <taxon>Streptosporangiales</taxon>
        <taxon>Nocardiopsidaceae</taxon>
        <taxon>Nocardiopsis</taxon>
    </lineage>
</organism>
<comment type="caution">
    <text evidence="2">The sequence shown here is derived from an EMBL/GenBank/DDBJ whole genome shotgun (WGS) entry which is preliminary data.</text>
</comment>
<keyword evidence="1" id="KW-0732">Signal</keyword>
<name>A0ABV9DP15_9ACTN</name>
<protein>
    <recommendedName>
        <fullName evidence="4">Spore-associated protein A</fullName>
    </recommendedName>
</protein>
<keyword evidence="3" id="KW-1185">Reference proteome</keyword>